<evidence type="ECO:0000313" key="2">
    <source>
        <dbReference type="Proteomes" id="UP000461768"/>
    </source>
</evidence>
<dbReference type="Proteomes" id="UP000461768">
    <property type="component" value="Unassembled WGS sequence"/>
</dbReference>
<organism evidence="1 2">
    <name type="scientific">Candidatus Galacturonatibacter soehngenii</name>
    <dbReference type="NCBI Taxonomy" id="2307010"/>
    <lineage>
        <taxon>Bacteria</taxon>
        <taxon>Bacillati</taxon>
        <taxon>Bacillota</taxon>
        <taxon>Clostridia</taxon>
        <taxon>Lachnospirales</taxon>
        <taxon>Lachnospiraceae</taxon>
        <taxon>Candidatus Galacturonatibacter</taxon>
    </lineage>
</organism>
<dbReference type="AlphaFoldDB" id="A0A7V7QIL1"/>
<comment type="caution">
    <text evidence="1">The sequence shown here is derived from an EMBL/GenBank/DDBJ whole genome shotgun (WGS) entry which is preliminary data.</text>
</comment>
<dbReference type="InterPro" id="IPR024541">
    <property type="entry name" value="DUF3881"/>
</dbReference>
<name>A0A7V7QIL1_9FIRM</name>
<dbReference type="Pfam" id="PF12997">
    <property type="entry name" value="DUF3881"/>
    <property type="match status" value="1"/>
</dbReference>
<reference evidence="1 2" key="1">
    <citation type="submission" date="2019-09" db="EMBL/GenBank/DDBJ databases">
        <authorList>
            <person name="Valk L.C."/>
        </authorList>
    </citation>
    <scope>NUCLEOTIDE SEQUENCE [LARGE SCALE GENOMIC DNA]</scope>
    <source>
        <strain evidence="1">GalUA</strain>
    </source>
</reference>
<dbReference type="OrthoDB" id="9774037at2"/>
<dbReference type="EMBL" id="WAGX01000007">
    <property type="protein sequence ID" value="KAB1436092.1"/>
    <property type="molecule type" value="Genomic_DNA"/>
</dbReference>
<sequence>MHSYLRAIGFSNIKKKKDLDSLMNFAMQSPDKKEMAEIEESCLFTEISKDFTKSVGINIRGEYNEDNEFSTSYYYPYFKGKGITTNEDVSVEKHAEKESYAGIVDDVKVGVSLIFYLQNIAEYINEKRIGTLAKQNISITLSALSISGTIILPISKSEKQLKNTKEASINRNTLIAAARNGDEDAIESLTLEDIDTYTMISKRILNEDVFTIVDSYFMPYGIECDQYSILGEITDMEVETNTYTQEEIYILTLNTNAMTFDVCINKKDLVGEPEIGRRFKGIIWMQGKINFPV</sequence>
<proteinExistence type="predicted"/>
<protein>
    <submittedName>
        <fullName evidence="1">DUF3881 family protein</fullName>
    </submittedName>
</protein>
<evidence type="ECO:0000313" key="1">
    <source>
        <dbReference type="EMBL" id="KAB1436092.1"/>
    </source>
</evidence>
<accession>A0A7V7QIL1</accession>
<reference evidence="1 2" key="2">
    <citation type="submission" date="2020-02" db="EMBL/GenBank/DDBJ databases">
        <title>Candidatus Galacturonibacter soehngenii shows hetero-acetogenic catabolism of galacturonic acid but lacks a canonical carbon monoxide dehydrogenase/acetyl-CoA synthase complex.</title>
        <authorList>
            <person name="Diender M."/>
            <person name="Stouten G.R."/>
            <person name="Petersen J.F."/>
            <person name="Nielsen P.H."/>
            <person name="Dueholm M.S."/>
            <person name="Pronk J.T."/>
            <person name="Van Loosdrecht M.C.M."/>
        </authorList>
    </citation>
    <scope>NUCLEOTIDE SEQUENCE [LARGE SCALE GENOMIC DNA]</scope>
    <source>
        <strain evidence="1">GalUA</strain>
    </source>
</reference>
<keyword evidence="2" id="KW-1185">Reference proteome</keyword>
<gene>
    <name evidence="1" type="ORF">F7O84_14940</name>
</gene>